<comment type="caution">
    <text evidence="3">The sequence shown here is derived from an EMBL/GenBank/DDBJ whole genome shotgun (WGS) entry which is preliminary data.</text>
</comment>
<dbReference type="EMBL" id="JBANMG010000001">
    <property type="protein sequence ID" value="KAK6957629.1"/>
    <property type="molecule type" value="Genomic_DNA"/>
</dbReference>
<feature type="signal peptide" evidence="2">
    <location>
        <begin position="1"/>
        <end position="19"/>
    </location>
</feature>
<keyword evidence="2" id="KW-0732">Signal</keyword>
<dbReference type="AlphaFoldDB" id="A0AAX6MYD6"/>
<evidence type="ECO:0000256" key="1">
    <source>
        <dbReference type="SAM" id="MobiDB-lite"/>
    </source>
</evidence>
<proteinExistence type="predicted"/>
<keyword evidence="4" id="KW-1185">Reference proteome</keyword>
<protein>
    <submittedName>
        <fullName evidence="3">Uncharacterized protein</fullName>
    </submittedName>
</protein>
<evidence type="ECO:0000256" key="2">
    <source>
        <dbReference type="SAM" id="SignalP"/>
    </source>
</evidence>
<sequence>MYHKTAAAFGLVAVTGAAATAAGTAGGYPAYPVNNTAPSVWQYYNTTVPTTVVVPQFTTVCPEATTLSYNGVQYTVTKGQTVTVTDCPCTITTAVHTLTSSLCPPGVTPTAVAPAVSTGATYPAGQPAPGTPAPGYPAPAGTTPAPGAPAQGGAPPAGAAPAVSTAGGVAPVANTPNAPAGTAGYTPSPVPSGISVSGARSNSGFAAALFAALMGLVAL</sequence>
<gene>
    <name evidence="3" type="ORF">Daesc_000416</name>
</gene>
<organism evidence="3 4">
    <name type="scientific">Daldinia eschscholtzii</name>
    <dbReference type="NCBI Taxonomy" id="292717"/>
    <lineage>
        <taxon>Eukaryota</taxon>
        <taxon>Fungi</taxon>
        <taxon>Dikarya</taxon>
        <taxon>Ascomycota</taxon>
        <taxon>Pezizomycotina</taxon>
        <taxon>Sordariomycetes</taxon>
        <taxon>Xylariomycetidae</taxon>
        <taxon>Xylariales</taxon>
        <taxon>Hypoxylaceae</taxon>
        <taxon>Daldinia</taxon>
    </lineage>
</organism>
<evidence type="ECO:0000313" key="4">
    <source>
        <dbReference type="Proteomes" id="UP001369815"/>
    </source>
</evidence>
<reference evidence="3 4" key="1">
    <citation type="journal article" date="2024" name="Front Chem Biol">
        <title>Unveiling the potential of Daldinia eschscholtzii MFLUCC 19-0629 through bioactivity and bioinformatics studies for enhanced sustainable agriculture production.</title>
        <authorList>
            <person name="Brooks S."/>
            <person name="Weaver J.A."/>
            <person name="Klomchit A."/>
            <person name="Alharthi S.A."/>
            <person name="Onlamun T."/>
            <person name="Nurani R."/>
            <person name="Vong T.K."/>
            <person name="Alberti F."/>
            <person name="Greco C."/>
        </authorList>
    </citation>
    <scope>NUCLEOTIDE SEQUENCE [LARGE SCALE GENOMIC DNA]</scope>
    <source>
        <strain evidence="3">MFLUCC 19-0629</strain>
    </source>
</reference>
<dbReference type="Proteomes" id="UP001369815">
    <property type="component" value="Unassembled WGS sequence"/>
</dbReference>
<accession>A0AAX6MYD6</accession>
<feature type="compositionally biased region" description="Low complexity" evidence="1">
    <location>
        <begin position="138"/>
        <end position="165"/>
    </location>
</feature>
<evidence type="ECO:0000313" key="3">
    <source>
        <dbReference type="EMBL" id="KAK6957629.1"/>
    </source>
</evidence>
<feature type="region of interest" description="Disordered" evidence="1">
    <location>
        <begin position="123"/>
        <end position="165"/>
    </location>
</feature>
<feature type="chain" id="PRO_5043579123" evidence="2">
    <location>
        <begin position="20"/>
        <end position="219"/>
    </location>
</feature>
<name>A0AAX6MYD6_9PEZI</name>